<protein>
    <submittedName>
        <fullName evidence="1">Uncharacterized protein</fullName>
    </submittedName>
</protein>
<accession>A0ACC0W5A0</accession>
<sequence>MRRRKFTKDDYVSSARSSTELVEATVLCTSERDGAATNLGSARISGAEVSEDECGFRTVVLVVGAQFYGHRERYWIHAITRFCVRETQAREQALVCCGNGENSDYHHCEPTEDGSVAGKRLQVLAIIGRSW</sequence>
<comment type="caution">
    <text evidence="1">The sequence shown here is derived from an EMBL/GenBank/DDBJ whole genome shotgun (WGS) entry which is preliminary data.</text>
</comment>
<organism evidence="1 2">
    <name type="scientific">Peronosclerospora sorghi</name>
    <dbReference type="NCBI Taxonomy" id="230839"/>
    <lineage>
        <taxon>Eukaryota</taxon>
        <taxon>Sar</taxon>
        <taxon>Stramenopiles</taxon>
        <taxon>Oomycota</taxon>
        <taxon>Peronosporomycetes</taxon>
        <taxon>Peronosporales</taxon>
        <taxon>Peronosporaceae</taxon>
        <taxon>Peronosclerospora</taxon>
    </lineage>
</organism>
<dbReference type="Proteomes" id="UP001163321">
    <property type="component" value="Chromosome 4"/>
</dbReference>
<gene>
    <name evidence="1" type="ORF">PsorP6_005428</name>
</gene>
<reference evidence="1 2" key="1">
    <citation type="journal article" date="2022" name="bioRxiv">
        <title>The genome of the oomycete Peronosclerospora sorghi, a cosmopolitan pathogen of maize and sorghum, is inflated with dispersed pseudogenes.</title>
        <authorList>
            <person name="Fletcher K."/>
            <person name="Martin F."/>
            <person name="Isakeit T."/>
            <person name="Cavanaugh K."/>
            <person name="Magill C."/>
            <person name="Michelmore R."/>
        </authorList>
    </citation>
    <scope>NUCLEOTIDE SEQUENCE [LARGE SCALE GENOMIC DNA]</scope>
    <source>
        <strain evidence="1">P6</strain>
    </source>
</reference>
<dbReference type="EMBL" id="CM047583">
    <property type="protein sequence ID" value="KAI9913511.1"/>
    <property type="molecule type" value="Genomic_DNA"/>
</dbReference>
<evidence type="ECO:0000313" key="1">
    <source>
        <dbReference type="EMBL" id="KAI9913511.1"/>
    </source>
</evidence>
<proteinExistence type="predicted"/>
<evidence type="ECO:0000313" key="2">
    <source>
        <dbReference type="Proteomes" id="UP001163321"/>
    </source>
</evidence>
<name>A0ACC0W5A0_9STRA</name>
<keyword evidence="2" id="KW-1185">Reference proteome</keyword>